<dbReference type="EMBL" id="UINC01096698">
    <property type="protein sequence ID" value="SVC53796.1"/>
    <property type="molecule type" value="Genomic_DNA"/>
</dbReference>
<evidence type="ECO:0008006" key="3">
    <source>
        <dbReference type="Google" id="ProtNLM"/>
    </source>
</evidence>
<dbReference type="Pfam" id="PF01894">
    <property type="entry name" value="YjbQ"/>
    <property type="match status" value="1"/>
</dbReference>
<protein>
    <recommendedName>
        <fullName evidence="3">Secondary thiamine-phosphate synthase enzyme</fullName>
    </recommendedName>
</protein>
<evidence type="ECO:0000313" key="2">
    <source>
        <dbReference type="EMBL" id="SVC53796.1"/>
    </source>
</evidence>
<comment type="similarity">
    <text evidence="1">Belongs to the UPF0047 family.</text>
</comment>
<proteinExistence type="inferred from homology"/>
<dbReference type="Gene3D" id="2.60.120.460">
    <property type="entry name" value="YjbQ-like"/>
    <property type="match status" value="1"/>
</dbReference>
<dbReference type="SUPFAM" id="SSF111038">
    <property type="entry name" value="YjbQ-like"/>
    <property type="match status" value="1"/>
</dbReference>
<reference evidence="2" key="1">
    <citation type="submission" date="2018-05" db="EMBL/GenBank/DDBJ databases">
        <authorList>
            <person name="Lanie J.A."/>
            <person name="Ng W.-L."/>
            <person name="Kazmierczak K.M."/>
            <person name="Andrzejewski T.M."/>
            <person name="Davidsen T.M."/>
            <person name="Wayne K.J."/>
            <person name="Tettelin H."/>
            <person name="Glass J.I."/>
            <person name="Rusch D."/>
            <person name="Podicherti R."/>
            <person name="Tsui H.-C.T."/>
            <person name="Winkler M.E."/>
        </authorList>
    </citation>
    <scope>NUCLEOTIDE SEQUENCE</scope>
</reference>
<dbReference type="PANTHER" id="PTHR30615:SF8">
    <property type="entry name" value="UPF0047 PROTEIN C4A8.02C"/>
    <property type="match status" value="1"/>
</dbReference>
<gene>
    <name evidence="2" type="ORF">METZ01_LOCUS306650</name>
</gene>
<name>A0A382MYD9_9ZZZZ</name>
<dbReference type="PIRSF" id="PIRSF004681">
    <property type="entry name" value="UCP004681"/>
    <property type="match status" value="1"/>
</dbReference>
<dbReference type="InterPro" id="IPR035917">
    <property type="entry name" value="YjbQ-like_sf"/>
</dbReference>
<accession>A0A382MYD9</accession>
<dbReference type="AlphaFoldDB" id="A0A382MYD9"/>
<dbReference type="InterPro" id="IPR001602">
    <property type="entry name" value="UPF0047_YjbQ-like"/>
</dbReference>
<evidence type="ECO:0000256" key="1">
    <source>
        <dbReference type="ARBA" id="ARBA00005534"/>
    </source>
</evidence>
<sequence length="161" mass="17807">MESKDLQDIKYGFISKTSTLIVNTLSAPEFIDITDKVISIVANSGITNGTATIFSRHTTSAIIIQENEPLLLNDMSSLLEKLSPKNSRYGHNDFAIRTVNMNEGECPNGHSHCQHLILGSSETIPIANEILALGQWQRIFVVELDESKLTPREILVQVMGI</sequence>
<dbReference type="PANTHER" id="PTHR30615">
    <property type="entry name" value="UNCHARACTERIZED PROTEIN YJBQ-RELATED"/>
    <property type="match status" value="1"/>
</dbReference>
<dbReference type="NCBIfam" id="TIGR00149">
    <property type="entry name" value="TIGR00149_YjbQ"/>
    <property type="match status" value="1"/>
</dbReference>
<organism evidence="2">
    <name type="scientific">marine metagenome</name>
    <dbReference type="NCBI Taxonomy" id="408172"/>
    <lineage>
        <taxon>unclassified sequences</taxon>
        <taxon>metagenomes</taxon>
        <taxon>ecological metagenomes</taxon>
    </lineage>
</organism>